<reference evidence="18" key="1">
    <citation type="submission" date="2021-06" db="EMBL/GenBank/DDBJ databases">
        <authorList>
            <person name="Kallberg Y."/>
            <person name="Tangrot J."/>
            <person name="Rosling A."/>
        </authorList>
    </citation>
    <scope>NUCLEOTIDE SEQUENCE</scope>
    <source>
        <strain evidence="18">IN212</strain>
    </source>
</reference>
<keyword evidence="13" id="KW-0811">Translocation</keyword>
<dbReference type="HAMAP" id="MF_01382">
    <property type="entry name" value="SecA"/>
    <property type="match status" value="1"/>
</dbReference>
<dbReference type="Gene3D" id="3.40.630.10">
    <property type="entry name" value="Zn peptidases"/>
    <property type="match status" value="1"/>
</dbReference>
<evidence type="ECO:0000256" key="2">
    <source>
        <dbReference type="ARBA" id="ARBA00007650"/>
    </source>
</evidence>
<dbReference type="Pfam" id="PF00883">
    <property type="entry name" value="Peptidase_M17"/>
    <property type="match status" value="1"/>
</dbReference>
<feature type="domain" description="SecA family profile" evidence="17">
    <location>
        <begin position="225"/>
        <end position="803"/>
    </location>
</feature>
<dbReference type="InterPro" id="IPR043472">
    <property type="entry name" value="Macro_dom-like"/>
</dbReference>
<evidence type="ECO:0000256" key="10">
    <source>
        <dbReference type="ARBA" id="ARBA00022840"/>
    </source>
</evidence>
<evidence type="ECO:0000256" key="7">
    <source>
        <dbReference type="ARBA" id="ARBA00022670"/>
    </source>
</evidence>
<gene>
    <name evidence="18" type="ORF">RFULGI_LOCUS93</name>
</gene>
<dbReference type="Gene3D" id="3.40.220.10">
    <property type="entry name" value="Leucine Aminopeptidase, subunit E, domain 1"/>
    <property type="match status" value="1"/>
</dbReference>
<sequence>MKDYQELSQEANKEERDFLLKEIKNLIEQKEQLIDKIKEQIITEEGTEQNIVIEIRPGTGGTEAGLFARDLYQMYEVEMVETDVDKEGNFKFVSFLIKGENVFNWLKNEAGVHRVQRVPRTESKGRIHTSTASVVILPEVQDVVLNIRSQDLKIETYSSGGPGGQHANKTASAVRVFHIPTKITATSQDGRDQRINLKRAMSVLKARILEKLQAEKAKEVGNLRSSAIGTAESNQEVKATKKVASKKLIVIKFLSPLHPLRIILPKKKFAYYRQKIRRTPQKDREKALDKYLVPVFALVREIIKRKIGLLLFPTQIFGGIVLHYGNIAQMNTGEGKTLTAFLPICLNALLGRTVFVITKKRLYNDCTVIYTTGSELGFDYLRNNLVTNIEAKKKQDYYYAIADEIDSLFIDECTNPLIISQRVQGENVINPAEYQLATKLANSLVEKKDYKAKHFYHKGIEYIVDREEEKLVLIDALTGRLVPNRVYGSGIHQAIESKENLPVSIKSKTIATITYQNFFRLFDKLSGMTGTAASEAEEFRQVYGMEVIAILPYRKLIRKDYNDLIFWDKKSKYDYIIKLIKKNQKTFRQPILIGSPSVEVSEHLSSLLKKENIPHNLLNAVNHKQEAEIIAKAGQIGTITISTNMAGRGTDIILDLEFLLFNLKFVADKLDNANTNEAKQHKEDAKKIRKKINEFLRELRGKKYTKKVREIIDKFMKGLGVLGIERNTTRRADNQLRGRAGRQGDPGESQFFVSLEDEMLKNFGVKEQVGKLFNQKQLKELFHRPLSGKVFNYLISEPQETLRNSHASNRQYHLNYDLLINRQRQFIYNYRDKLLSALDLTKIVKKRGQKKPGKMVPIEQEYLKAQTDTGKDSVFFLCKLTEGLDMGGLIANTLVFVFPKSEKEKINNLSGLLKINDLFSETGKPYFSLAQANTIAKKMPPSFFDKVNLILDYNFKKGDKEFKVKTDYFVSLKTYKELELNPDFKHSNANDLSTITAIKDRILADIKNKRQAKQGGSGPGPGNPGSPGTPGGPGDIPNNGNGPTTPTPGKDKNDAPPPSEDEVENRFNNDPAKQQIENNQQLTEDEKQAALKLLKTLISAEILIEKGQFNQSISDELLAEKNKQSTAYKTLNERIDGVIESLKSLKQTSQNNNQPTQNKDEFPFWILPVVICLSVILIGTISFTSPNLSEEEVIQAISEGILFGTYQPINFKEKIEPKKSGDYYLITKNKKAAEILTKTQIKLTAVNFARDLQDAPPNKLHAKEFANQIKEKFSKLKNIEVEILEKKQIIKNKMGLLLAVNAGSHHEPQVVILRYFGDKKNKNVLGLVGKGITFDSGGYNLKLSQYLQCMKFDMSGAAVVCASFLALAQNKPKINVIAVACLTENAIGGHATLTESVITSMSGKTVEINNTDAEGRLVLADGITYAIQKEKANKIITVATLTGAVVAALGENLTGVLTNNRKFYQLPITLENTKFLKENTTIADISNISSSRYMGASNGAAFLQEFVEKMPFIHCDIAGTA</sequence>
<dbReference type="GO" id="GO:0006886">
    <property type="term" value="P:intracellular protein transport"/>
    <property type="evidence" value="ECO:0007669"/>
    <property type="project" value="InterPro"/>
</dbReference>
<evidence type="ECO:0000256" key="6">
    <source>
        <dbReference type="ARBA" id="ARBA00022448"/>
    </source>
</evidence>
<dbReference type="InterPro" id="IPR014018">
    <property type="entry name" value="SecA_motor_DEAD"/>
</dbReference>
<comment type="similarity">
    <text evidence="3">Belongs to the peptidase M17 family.</text>
</comment>
<keyword evidence="6" id="KW-0813">Transport</keyword>
<dbReference type="InterPro" id="IPR000819">
    <property type="entry name" value="Peptidase_M17_C"/>
</dbReference>
<dbReference type="Pfam" id="PF21090">
    <property type="entry name" value="P-loop_SecA"/>
    <property type="match status" value="1"/>
</dbReference>
<keyword evidence="10" id="KW-0067">ATP-binding</keyword>
<dbReference type="Gene3D" id="3.40.50.300">
    <property type="entry name" value="P-loop containing nucleotide triphosphate hydrolases"/>
    <property type="match status" value="4"/>
</dbReference>
<dbReference type="OrthoDB" id="2428452at2759"/>
<dbReference type="Gene3D" id="3.30.70.1660">
    <property type="match status" value="1"/>
</dbReference>
<dbReference type="SUPFAM" id="SSF75620">
    <property type="entry name" value="Release factor"/>
    <property type="match status" value="1"/>
</dbReference>
<keyword evidence="5" id="KW-0031">Aminopeptidase</keyword>
<dbReference type="PANTHER" id="PTHR30612:SF0">
    <property type="entry name" value="CHLOROPLAST PROTEIN-TRANSPORTING ATPASE"/>
    <property type="match status" value="1"/>
</dbReference>
<keyword evidence="14" id="KW-0472">Membrane</keyword>
<name>A0A9N8YPV4_9GLOM</name>
<dbReference type="InterPro" id="IPR005139">
    <property type="entry name" value="PCRF"/>
</dbReference>
<feature type="compositionally biased region" description="Gly residues" evidence="16">
    <location>
        <begin position="1015"/>
        <end position="1034"/>
    </location>
</feature>
<evidence type="ECO:0000256" key="4">
    <source>
        <dbReference type="ARBA" id="ARBA00010835"/>
    </source>
</evidence>
<dbReference type="EMBL" id="CAJVPZ010000004">
    <property type="protein sequence ID" value="CAG8448440.1"/>
    <property type="molecule type" value="Genomic_DNA"/>
</dbReference>
<dbReference type="InterPro" id="IPR011356">
    <property type="entry name" value="Leucine_aapep/pepB"/>
</dbReference>
<dbReference type="SUPFAM" id="SSF53187">
    <property type="entry name" value="Zn-dependent exopeptidases"/>
    <property type="match status" value="1"/>
</dbReference>
<evidence type="ECO:0000256" key="12">
    <source>
        <dbReference type="ARBA" id="ARBA00022967"/>
    </source>
</evidence>
<keyword evidence="11" id="KW-0653">Protein transport</keyword>
<keyword evidence="15" id="KW-0175">Coiled coil</keyword>
<dbReference type="GO" id="GO:0016020">
    <property type="term" value="C:membrane"/>
    <property type="evidence" value="ECO:0007669"/>
    <property type="project" value="UniProtKB-SubCell"/>
</dbReference>
<comment type="caution">
    <text evidence="18">The sequence shown here is derived from an EMBL/GenBank/DDBJ whole genome shotgun (WGS) entry which is preliminary data.</text>
</comment>
<dbReference type="GO" id="GO:0003747">
    <property type="term" value="F:translation release factor activity"/>
    <property type="evidence" value="ECO:0007669"/>
    <property type="project" value="InterPro"/>
</dbReference>
<dbReference type="Pfam" id="PF07516">
    <property type="entry name" value="SecA_SW"/>
    <property type="match status" value="1"/>
</dbReference>
<dbReference type="Pfam" id="PF07517">
    <property type="entry name" value="SecA_DEAD"/>
    <property type="match status" value="2"/>
</dbReference>
<dbReference type="CDD" id="cd18803">
    <property type="entry name" value="SF2_C_secA"/>
    <property type="match status" value="1"/>
</dbReference>
<dbReference type="GO" id="GO:0032543">
    <property type="term" value="P:mitochondrial translation"/>
    <property type="evidence" value="ECO:0007669"/>
    <property type="project" value="UniProtKB-ARBA"/>
</dbReference>
<keyword evidence="7" id="KW-0645">Protease</keyword>
<dbReference type="Pfam" id="PF00472">
    <property type="entry name" value="RF-1"/>
    <property type="match status" value="1"/>
</dbReference>
<feature type="region of interest" description="Disordered" evidence="16">
    <location>
        <begin position="1008"/>
        <end position="1070"/>
    </location>
</feature>
<dbReference type="GO" id="GO:0071806">
    <property type="term" value="P:protein transmembrane transport"/>
    <property type="evidence" value="ECO:0007669"/>
    <property type="project" value="UniProtKB-ARBA"/>
</dbReference>
<dbReference type="CDD" id="cd00433">
    <property type="entry name" value="Peptidase_M17"/>
    <property type="match status" value="1"/>
</dbReference>
<evidence type="ECO:0000256" key="1">
    <source>
        <dbReference type="ARBA" id="ARBA00004170"/>
    </source>
</evidence>
<evidence type="ECO:0000256" key="14">
    <source>
        <dbReference type="ARBA" id="ARBA00023136"/>
    </source>
</evidence>
<dbReference type="PRINTS" id="PR00481">
    <property type="entry name" value="LAMNOPPTDASE"/>
</dbReference>
<dbReference type="InterPro" id="IPR011116">
    <property type="entry name" value="SecA_Wing/Scaffold"/>
</dbReference>
<dbReference type="InterPro" id="IPR044722">
    <property type="entry name" value="SecA_SF2_C"/>
</dbReference>
<evidence type="ECO:0000313" key="19">
    <source>
        <dbReference type="Proteomes" id="UP000789396"/>
    </source>
</evidence>
<evidence type="ECO:0000256" key="11">
    <source>
        <dbReference type="ARBA" id="ARBA00022927"/>
    </source>
</evidence>
<keyword evidence="12" id="KW-1278">Translocase</keyword>
<dbReference type="PROSITE" id="PS51196">
    <property type="entry name" value="SECA_MOTOR_DEAD"/>
    <property type="match status" value="1"/>
</dbReference>
<evidence type="ECO:0000256" key="5">
    <source>
        <dbReference type="ARBA" id="ARBA00022438"/>
    </source>
</evidence>
<evidence type="ECO:0000256" key="8">
    <source>
        <dbReference type="ARBA" id="ARBA00022741"/>
    </source>
</evidence>
<dbReference type="Pfam" id="PF03462">
    <property type="entry name" value="PCRF"/>
    <property type="match status" value="1"/>
</dbReference>
<organism evidence="18 19">
    <name type="scientific">Racocetra fulgida</name>
    <dbReference type="NCBI Taxonomy" id="60492"/>
    <lineage>
        <taxon>Eukaryota</taxon>
        <taxon>Fungi</taxon>
        <taxon>Fungi incertae sedis</taxon>
        <taxon>Mucoromycota</taxon>
        <taxon>Glomeromycotina</taxon>
        <taxon>Glomeromycetes</taxon>
        <taxon>Diversisporales</taxon>
        <taxon>Gigasporaceae</taxon>
        <taxon>Racocetra</taxon>
    </lineage>
</organism>
<keyword evidence="19" id="KW-1185">Reference proteome</keyword>
<dbReference type="GO" id="GO:0006605">
    <property type="term" value="P:protein targeting"/>
    <property type="evidence" value="ECO:0007669"/>
    <property type="project" value="InterPro"/>
</dbReference>
<protein>
    <submittedName>
        <fullName evidence="18">19228_t:CDS:1</fullName>
    </submittedName>
</protein>
<dbReference type="InterPro" id="IPR000352">
    <property type="entry name" value="Pep_chain_release_fac_I"/>
</dbReference>
<comment type="similarity">
    <text evidence="4">Belongs to the prokaryotic/mitochondrial release factor family.</text>
</comment>
<evidence type="ECO:0000256" key="3">
    <source>
        <dbReference type="ARBA" id="ARBA00009528"/>
    </source>
</evidence>
<dbReference type="InterPro" id="IPR011115">
    <property type="entry name" value="SecA_DEAD"/>
</dbReference>
<evidence type="ECO:0000313" key="18">
    <source>
        <dbReference type="EMBL" id="CAG8448440.1"/>
    </source>
</evidence>
<dbReference type="CDD" id="cd17928">
    <property type="entry name" value="DEXDc_SecA"/>
    <property type="match status" value="1"/>
</dbReference>
<evidence type="ECO:0000256" key="15">
    <source>
        <dbReference type="SAM" id="Coils"/>
    </source>
</evidence>
<keyword evidence="9" id="KW-0378">Hydrolase</keyword>
<dbReference type="Gene3D" id="3.90.1440.10">
    <property type="entry name" value="SecA, preprotein cross-linking domain"/>
    <property type="match status" value="2"/>
</dbReference>
<dbReference type="InterPro" id="IPR045853">
    <property type="entry name" value="Pep_chain_release_fac_I_sf"/>
</dbReference>
<dbReference type="InterPro" id="IPR000185">
    <property type="entry name" value="SecA"/>
</dbReference>
<dbReference type="SMART" id="SM00937">
    <property type="entry name" value="PCRF"/>
    <property type="match status" value="1"/>
</dbReference>
<dbReference type="InterPro" id="IPR011130">
    <property type="entry name" value="SecA_preprotein_X-link_dom"/>
</dbReference>
<dbReference type="Gene3D" id="3.30.160.20">
    <property type="match status" value="1"/>
</dbReference>
<feature type="coiled-coil region" evidence="15">
    <location>
        <begin position="9"/>
        <end position="47"/>
    </location>
</feature>
<dbReference type="Proteomes" id="UP000789396">
    <property type="component" value="Unassembled WGS sequence"/>
</dbReference>
<dbReference type="Pfam" id="PF01043">
    <property type="entry name" value="SecA_PP_bind"/>
    <property type="match status" value="1"/>
</dbReference>
<evidence type="ECO:0000256" key="16">
    <source>
        <dbReference type="SAM" id="MobiDB-lite"/>
    </source>
</evidence>
<accession>A0A9N8YPV4</accession>
<dbReference type="GO" id="GO:0005524">
    <property type="term" value="F:ATP binding"/>
    <property type="evidence" value="ECO:0007669"/>
    <property type="project" value="UniProtKB-KW"/>
</dbReference>
<evidence type="ECO:0000256" key="9">
    <source>
        <dbReference type="ARBA" id="ARBA00022801"/>
    </source>
</evidence>
<dbReference type="InterPro" id="IPR036670">
    <property type="entry name" value="SecA_X-link_sf"/>
</dbReference>
<dbReference type="GO" id="GO:0006508">
    <property type="term" value="P:proteolysis"/>
    <property type="evidence" value="ECO:0007669"/>
    <property type="project" value="UniProtKB-KW"/>
</dbReference>
<dbReference type="SMART" id="SM00957">
    <property type="entry name" value="SecA_DEAD"/>
    <property type="match status" value="1"/>
</dbReference>
<dbReference type="InterPro" id="IPR020937">
    <property type="entry name" value="SecA_CS"/>
</dbReference>
<dbReference type="GO" id="GO:0070006">
    <property type="term" value="F:metalloaminopeptidase activity"/>
    <property type="evidence" value="ECO:0007669"/>
    <property type="project" value="InterPro"/>
</dbReference>
<dbReference type="GO" id="GO:0030145">
    <property type="term" value="F:manganese ion binding"/>
    <property type="evidence" value="ECO:0007669"/>
    <property type="project" value="InterPro"/>
</dbReference>
<dbReference type="GO" id="GO:0017038">
    <property type="term" value="P:protein import"/>
    <property type="evidence" value="ECO:0007669"/>
    <property type="project" value="InterPro"/>
</dbReference>
<dbReference type="InterPro" id="IPR036266">
    <property type="entry name" value="SecA_Wing/Scaffold_sf"/>
</dbReference>
<dbReference type="GO" id="GO:0005739">
    <property type="term" value="C:mitochondrion"/>
    <property type="evidence" value="ECO:0007669"/>
    <property type="project" value="GOC"/>
</dbReference>
<dbReference type="SMART" id="SM00958">
    <property type="entry name" value="SecA_PP_bind"/>
    <property type="match status" value="1"/>
</dbReference>
<dbReference type="SUPFAM" id="SSF52540">
    <property type="entry name" value="P-loop containing nucleoside triphosphate hydrolases"/>
    <property type="match status" value="2"/>
</dbReference>
<feature type="compositionally biased region" description="Low complexity" evidence="16">
    <location>
        <begin position="1035"/>
        <end position="1048"/>
    </location>
</feature>
<dbReference type="PROSITE" id="PS01312">
    <property type="entry name" value="SECA"/>
    <property type="match status" value="1"/>
</dbReference>
<evidence type="ECO:0000259" key="17">
    <source>
        <dbReference type="PROSITE" id="PS51196"/>
    </source>
</evidence>
<dbReference type="PANTHER" id="PTHR30612">
    <property type="entry name" value="SECA INNER MEMBRANE COMPONENT OF SEC PROTEIN SECRETION SYSTEM"/>
    <property type="match status" value="1"/>
</dbReference>
<dbReference type="PROSITE" id="PS00631">
    <property type="entry name" value="CYTOSOL_AP"/>
    <property type="match status" value="1"/>
</dbReference>
<proteinExistence type="inferred from homology"/>
<dbReference type="InterPro" id="IPR027417">
    <property type="entry name" value="P-loop_NTPase"/>
</dbReference>
<evidence type="ECO:0000256" key="13">
    <source>
        <dbReference type="ARBA" id="ARBA00023010"/>
    </source>
</evidence>
<dbReference type="SUPFAM" id="SSF81767">
    <property type="entry name" value="Pre-protein crosslinking domain of SecA"/>
    <property type="match status" value="1"/>
</dbReference>
<dbReference type="SUPFAM" id="SSF81886">
    <property type="entry name" value="Helical scaffold and wing domains of SecA"/>
    <property type="match status" value="1"/>
</dbReference>
<comment type="similarity">
    <text evidence="2">Belongs to the SecA family.</text>
</comment>
<comment type="subcellular location">
    <subcellularLocation>
        <location evidence="1">Membrane</location>
        <topology evidence="1">Peripheral membrane protein</topology>
    </subcellularLocation>
</comment>
<dbReference type="FunFam" id="3.40.50.300:FF:000113">
    <property type="entry name" value="Preprotein translocase subunit SecA"/>
    <property type="match status" value="1"/>
</dbReference>
<keyword evidence="8" id="KW-0547">Nucleotide-binding</keyword>